<evidence type="ECO:0000313" key="2">
    <source>
        <dbReference type="Proteomes" id="UP000267430"/>
    </source>
</evidence>
<dbReference type="Proteomes" id="UP000267430">
    <property type="component" value="Unassembled WGS sequence"/>
</dbReference>
<sequence length="161" mass="18563">MFPWNMLFPFQKNDSNNIKNMQPDEIQSFIDQLFSQVIPGNMQQMMEQHQSGAPFQSAQQNVQGNKANQYPLNAEIFETHSEVYVRIPIQSPEMVKQAKIYHTSNQSIIEGIPAPEDKHVFTLPAIVKKKGASARYKEKTLEIKLLKNFDFQYSQIDVSEV</sequence>
<dbReference type="OrthoDB" id="2905328at2"/>
<evidence type="ECO:0000313" key="1">
    <source>
        <dbReference type="EMBL" id="RUQ32578.1"/>
    </source>
</evidence>
<keyword evidence="2" id="KW-1185">Reference proteome</keyword>
<dbReference type="CDD" id="cd00298">
    <property type="entry name" value="ACD_sHsps_p23-like"/>
    <property type="match status" value="1"/>
</dbReference>
<comment type="caution">
    <text evidence="1">The sequence shown here is derived from an EMBL/GenBank/DDBJ whole genome shotgun (WGS) entry which is preliminary data.</text>
</comment>
<reference evidence="1 2" key="1">
    <citation type="submission" date="2018-12" db="EMBL/GenBank/DDBJ databases">
        <title>Bacillus chawlae sp. nov., Bacillus glennii sp. nov., and Bacillus saganii sp. nov. Isolated from the Vehicle Assembly Building at Kennedy Space Center where the Viking Spacecraft were Assembled.</title>
        <authorList>
            <person name="Seuylemezian A."/>
            <person name="Vaishampayan P."/>
        </authorList>
    </citation>
    <scope>NUCLEOTIDE SEQUENCE [LARGE SCALE GENOMIC DNA]</scope>
    <source>
        <strain evidence="1 2">L5</strain>
    </source>
</reference>
<organism evidence="1 2">
    <name type="scientific">Peribacillus cavernae</name>
    <dbReference type="NCBI Taxonomy" id="1674310"/>
    <lineage>
        <taxon>Bacteria</taxon>
        <taxon>Bacillati</taxon>
        <taxon>Bacillota</taxon>
        <taxon>Bacilli</taxon>
        <taxon>Bacillales</taxon>
        <taxon>Bacillaceae</taxon>
        <taxon>Peribacillus</taxon>
    </lineage>
</organism>
<dbReference type="EMBL" id="RYZZ01000001">
    <property type="protein sequence ID" value="RUQ32578.1"/>
    <property type="molecule type" value="Genomic_DNA"/>
</dbReference>
<accession>A0A3S0WCQ9</accession>
<name>A0A3S0WCQ9_9BACI</name>
<dbReference type="AlphaFoldDB" id="A0A3S0WCQ9"/>
<dbReference type="RefSeq" id="WP_126862869.1">
    <property type="nucleotide sequence ID" value="NZ_JAUSTX010000002.1"/>
</dbReference>
<protein>
    <submittedName>
        <fullName evidence="1">Hsp20/alpha crystallin family protein</fullName>
    </submittedName>
</protein>
<proteinExistence type="predicted"/>
<gene>
    <name evidence="1" type="ORF">ELQ35_00315</name>
</gene>